<feature type="region of interest" description="Disordered" evidence="1">
    <location>
        <begin position="1"/>
        <end position="23"/>
    </location>
</feature>
<dbReference type="OMA" id="VWSPEAN"/>
<dbReference type="InterPro" id="IPR053040">
    <property type="entry name" value="LRR-containing_protein_71"/>
</dbReference>
<evidence type="ECO:0000313" key="2">
    <source>
        <dbReference type="EMBL" id="EQC41056.1"/>
    </source>
</evidence>
<reference evidence="2 3" key="1">
    <citation type="submission" date="2012-04" db="EMBL/GenBank/DDBJ databases">
        <title>The Genome Sequence of Saprolegnia declina VS20.</title>
        <authorList>
            <consortium name="The Broad Institute Genome Sequencing Platform"/>
            <person name="Russ C."/>
            <person name="Nusbaum C."/>
            <person name="Tyler B."/>
            <person name="van West P."/>
            <person name="Dieguez-Uribeondo J."/>
            <person name="de Bruijn I."/>
            <person name="Tripathy S."/>
            <person name="Jiang R."/>
            <person name="Young S.K."/>
            <person name="Zeng Q."/>
            <person name="Gargeya S."/>
            <person name="Fitzgerald M."/>
            <person name="Haas B."/>
            <person name="Abouelleil A."/>
            <person name="Alvarado L."/>
            <person name="Arachchi H.M."/>
            <person name="Berlin A."/>
            <person name="Chapman S.B."/>
            <person name="Goldberg J."/>
            <person name="Griggs A."/>
            <person name="Gujja S."/>
            <person name="Hansen M."/>
            <person name="Howarth C."/>
            <person name="Imamovic A."/>
            <person name="Larimer J."/>
            <person name="McCowen C."/>
            <person name="Montmayeur A."/>
            <person name="Murphy C."/>
            <person name="Neiman D."/>
            <person name="Pearson M."/>
            <person name="Priest M."/>
            <person name="Roberts A."/>
            <person name="Saif S."/>
            <person name="Shea T."/>
            <person name="Sisk P."/>
            <person name="Sykes S."/>
            <person name="Wortman J."/>
            <person name="Nusbaum C."/>
            <person name="Birren B."/>
        </authorList>
    </citation>
    <scope>NUCLEOTIDE SEQUENCE [LARGE SCALE GENOMIC DNA]</scope>
    <source>
        <strain evidence="2 3">VS20</strain>
    </source>
</reference>
<dbReference type="EMBL" id="JH767135">
    <property type="protein sequence ID" value="EQC41056.1"/>
    <property type="molecule type" value="Genomic_DNA"/>
</dbReference>
<dbReference type="SMART" id="SM00368">
    <property type="entry name" value="LRR_RI"/>
    <property type="match status" value="4"/>
</dbReference>
<gene>
    <name evidence="2" type="ORF">SDRG_02111</name>
</gene>
<dbReference type="Gene3D" id="3.80.10.10">
    <property type="entry name" value="Ribonuclease Inhibitor"/>
    <property type="match status" value="1"/>
</dbReference>
<dbReference type="Proteomes" id="UP000030762">
    <property type="component" value="Unassembled WGS sequence"/>
</dbReference>
<dbReference type="STRING" id="1156394.T0R284"/>
<dbReference type="OrthoDB" id="120976at2759"/>
<organism evidence="2 3">
    <name type="scientific">Saprolegnia diclina (strain VS20)</name>
    <dbReference type="NCBI Taxonomy" id="1156394"/>
    <lineage>
        <taxon>Eukaryota</taxon>
        <taxon>Sar</taxon>
        <taxon>Stramenopiles</taxon>
        <taxon>Oomycota</taxon>
        <taxon>Saprolegniomycetes</taxon>
        <taxon>Saprolegniales</taxon>
        <taxon>Saprolegniaceae</taxon>
        <taxon>Saprolegnia</taxon>
    </lineage>
</organism>
<dbReference type="PANTHER" id="PTHR46984:SF1">
    <property type="entry name" value="LEUCINE-RICH REPEAT-CONTAINING PROTEIN 71"/>
    <property type="match status" value="1"/>
</dbReference>
<dbReference type="InParanoid" id="T0R284"/>
<accession>T0R284</accession>
<dbReference type="SUPFAM" id="SSF52047">
    <property type="entry name" value="RNI-like"/>
    <property type="match status" value="1"/>
</dbReference>
<evidence type="ECO:0000313" key="3">
    <source>
        <dbReference type="Proteomes" id="UP000030762"/>
    </source>
</evidence>
<dbReference type="AlphaFoldDB" id="T0R284"/>
<dbReference type="VEuPathDB" id="FungiDB:SDRG_02111"/>
<keyword evidence="3" id="KW-1185">Reference proteome</keyword>
<dbReference type="GeneID" id="19942838"/>
<dbReference type="eggNOG" id="KOG4308">
    <property type="taxonomic scope" value="Eukaryota"/>
</dbReference>
<dbReference type="RefSeq" id="XP_008605900.1">
    <property type="nucleotide sequence ID" value="XM_008607678.1"/>
</dbReference>
<feature type="compositionally biased region" description="Basic and acidic residues" evidence="1">
    <location>
        <begin position="1"/>
        <end position="11"/>
    </location>
</feature>
<proteinExistence type="predicted"/>
<dbReference type="PANTHER" id="PTHR46984">
    <property type="entry name" value="LEUCINE-RICH REPEAT-CONTAINING PROTEIN 71"/>
    <property type="match status" value="1"/>
</dbReference>
<protein>
    <submittedName>
        <fullName evidence="2">Uncharacterized protein</fullName>
    </submittedName>
</protein>
<name>T0R284_SAPDV</name>
<sequence length="408" mass="44667">MFCKIHNDTGDSSKNSQTKLKTHRNKAVATTVGYQEAMLGVWSTTANDARGAFSMAELTEATSNHVATKSFRKDYLAYCKLMALVPHPKLLPNFDEEDKDCLHQNYDESDVATITVRNWMLDMPSLLLMDLALQRATSVHTLILFNVSLTVPQLQFVCTQLPSTSLKTLHLEWNDVPPLNLDAPDTIIEDHTVCFARLLAAPTQLTQLSLRANGISSEGAIALAGALRQNATLTQLNLFRNGIGDVGVEALAQALSENKTLQHLSVANNGVSGAGALALVRAITHYVLSEAQLKQLADMEVLVQTTLEAAKKQKKKLDRADVVKELNMVETETVDGVVYGLGNSTLQSISLSGNELSDVERDLLPLQQLLEEFDEKLQMHFAGLKVQRMFTPGQLTGVGKPLSTFLVL</sequence>
<dbReference type="InterPro" id="IPR001611">
    <property type="entry name" value="Leu-rich_rpt"/>
</dbReference>
<dbReference type="Pfam" id="PF13516">
    <property type="entry name" value="LRR_6"/>
    <property type="match status" value="4"/>
</dbReference>
<dbReference type="InterPro" id="IPR032675">
    <property type="entry name" value="LRR_dom_sf"/>
</dbReference>
<evidence type="ECO:0000256" key="1">
    <source>
        <dbReference type="SAM" id="MobiDB-lite"/>
    </source>
</evidence>